<gene>
    <name evidence="5" type="ORF">GCM10025864_09140</name>
</gene>
<feature type="domain" description="TetR transcriptional regulator Rv1219c-like C-terminal" evidence="4">
    <location>
        <begin position="92"/>
        <end position="195"/>
    </location>
</feature>
<evidence type="ECO:0000313" key="6">
    <source>
        <dbReference type="Proteomes" id="UP001157091"/>
    </source>
</evidence>
<name>A0ABQ6HXB4_9MICO</name>
<organism evidence="5 6">
    <name type="scientific">Luteimicrobium album</name>
    <dbReference type="NCBI Taxonomy" id="1054550"/>
    <lineage>
        <taxon>Bacteria</taxon>
        <taxon>Bacillati</taxon>
        <taxon>Actinomycetota</taxon>
        <taxon>Actinomycetes</taxon>
        <taxon>Micrococcales</taxon>
        <taxon>Luteimicrobium</taxon>
    </lineage>
</organism>
<evidence type="ECO:0000313" key="5">
    <source>
        <dbReference type="EMBL" id="GMA23155.1"/>
    </source>
</evidence>
<dbReference type="InterPro" id="IPR009057">
    <property type="entry name" value="Homeodomain-like_sf"/>
</dbReference>
<dbReference type="Pfam" id="PF17933">
    <property type="entry name" value="TetR_C_25"/>
    <property type="match status" value="1"/>
</dbReference>
<evidence type="ECO:0000259" key="3">
    <source>
        <dbReference type="Pfam" id="PF00440"/>
    </source>
</evidence>
<dbReference type="InterPro" id="IPR041484">
    <property type="entry name" value="TetR_C_25"/>
</dbReference>
<dbReference type="PANTHER" id="PTHR30055">
    <property type="entry name" value="HTH-TYPE TRANSCRIPTIONAL REGULATOR RUTR"/>
    <property type="match status" value="1"/>
</dbReference>
<dbReference type="Proteomes" id="UP001157091">
    <property type="component" value="Unassembled WGS sequence"/>
</dbReference>
<keyword evidence="6" id="KW-1185">Reference proteome</keyword>
<evidence type="ECO:0000256" key="1">
    <source>
        <dbReference type="ARBA" id="ARBA00023125"/>
    </source>
</evidence>
<accession>A0ABQ6HXB4</accession>
<dbReference type="InterPro" id="IPR050109">
    <property type="entry name" value="HTH-type_TetR-like_transc_reg"/>
</dbReference>
<dbReference type="SUPFAM" id="SSF46689">
    <property type="entry name" value="Homeodomain-like"/>
    <property type="match status" value="1"/>
</dbReference>
<dbReference type="Pfam" id="PF00440">
    <property type="entry name" value="TetR_N"/>
    <property type="match status" value="1"/>
</dbReference>
<dbReference type="SUPFAM" id="SSF48498">
    <property type="entry name" value="Tetracyclin repressor-like, C-terminal domain"/>
    <property type="match status" value="1"/>
</dbReference>
<dbReference type="InterPro" id="IPR036271">
    <property type="entry name" value="Tet_transcr_reg_TetR-rel_C_sf"/>
</dbReference>
<feature type="compositionally biased region" description="Pro residues" evidence="2">
    <location>
        <begin position="217"/>
        <end position="228"/>
    </location>
</feature>
<dbReference type="PANTHER" id="PTHR30055:SF146">
    <property type="entry name" value="HTH-TYPE TRANSCRIPTIONAL DUAL REGULATOR CECR"/>
    <property type="match status" value="1"/>
</dbReference>
<sequence length="228" mass="24373">MRSADDDLTARARVRDAAITRFAADGFGVGLRTIAADADVSPGLVIHHFRSKEGLRRECDAHVLAQIHDARAEALVAADPASSILRLAADTHYAWLATYLLRSLQAGGDLARRFVADLVDETRTNLEDGVAAGSIRPSRDPDGRADMLTGMSLGYLLLAYSLEPEPPTDLAAWVVGLSTRGTLAGLEVFTEGLFTDSRFLDGYLAQTGGPSSDPHPTTAPTPPHPEDR</sequence>
<dbReference type="EMBL" id="BSUK01000001">
    <property type="protein sequence ID" value="GMA23155.1"/>
    <property type="molecule type" value="Genomic_DNA"/>
</dbReference>
<dbReference type="Gene3D" id="1.10.357.10">
    <property type="entry name" value="Tetracycline Repressor, domain 2"/>
    <property type="match status" value="1"/>
</dbReference>
<evidence type="ECO:0000259" key="4">
    <source>
        <dbReference type="Pfam" id="PF17933"/>
    </source>
</evidence>
<keyword evidence="1" id="KW-0238">DNA-binding</keyword>
<feature type="region of interest" description="Disordered" evidence="2">
    <location>
        <begin position="204"/>
        <end position="228"/>
    </location>
</feature>
<dbReference type="InterPro" id="IPR001647">
    <property type="entry name" value="HTH_TetR"/>
</dbReference>
<reference evidence="6" key="1">
    <citation type="journal article" date="2019" name="Int. J. Syst. Evol. Microbiol.">
        <title>The Global Catalogue of Microorganisms (GCM) 10K type strain sequencing project: providing services to taxonomists for standard genome sequencing and annotation.</title>
        <authorList>
            <consortium name="The Broad Institute Genomics Platform"/>
            <consortium name="The Broad Institute Genome Sequencing Center for Infectious Disease"/>
            <person name="Wu L."/>
            <person name="Ma J."/>
        </authorList>
    </citation>
    <scope>NUCLEOTIDE SEQUENCE [LARGE SCALE GENOMIC DNA]</scope>
    <source>
        <strain evidence="6">NBRC 106348</strain>
    </source>
</reference>
<proteinExistence type="predicted"/>
<evidence type="ECO:0000256" key="2">
    <source>
        <dbReference type="SAM" id="MobiDB-lite"/>
    </source>
</evidence>
<protein>
    <submittedName>
        <fullName evidence="5">TetR family transcriptional regulator</fullName>
    </submittedName>
</protein>
<comment type="caution">
    <text evidence="5">The sequence shown here is derived from an EMBL/GenBank/DDBJ whole genome shotgun (WGS) entry which is preliminary data.</text>
</comment>
<feature type="domain" description="HTH tetR-type" evidence="3">
    <location>
        <begin position="16"/>
        <end position="58"/>
    </location>
</feature>